<proteinExistence type="predicted"/>
<feature type="signal peptide" evidence="1">
    <location>
        <begin position="1"/>
        <end position="24"/>
    </location>
</feature>
<protein>
    <recommendedName>
        <fullName evidence="2">IPT/TIG domain-containing protein</fullName>
    </recommendedName>
</protein>
<organism evidence="3 4">
    <name type="scientific">SAR324 cluster bacterium</name>
    <dbReference type="NCBI Taxonomy" id="2024889"/>
    <lineage>
        <taxon>Bacteria</taxon>
        <taxon>Deltaproteobacteria</taxon>
        <taxon>SAR324 cluster</taxon>
    </lineage>
</organism>
<evidence type="ECO:0000313" key="4">
    <source>
        <dbReference type="Proteomes" id="UP000524246"/>
    </source>
</evidence>
<sequence>MKRFLELRYCMRTVAFFISQTALAAFVFAQSGDWAWSPQKDGIIAASVSENGVGSKSCSDGAGGVFVVFGQYEGNWNLYIQHIAADGSKPWGDTPKVVCDTPEEQKDLQVAPDGAGGVLVVWTDSRHPNRGYTVYAQRLDAYGNRLWSSGSDYNGIVLDTQLDYWTSSGFARITSDGSGGAFITWIHSGHTPTGESGIRAQHINASGEKQWAANGIYVANVEDDPNDPDPYEPTTVDLADLLADGTGGLEVAFYRFPIDNSSGNPDPWVKVFVVNVNASGTVGTPVQLCDASVAWQENAHMIADGSGNVIVAWEDMRHKNDGTPTAYETDIYAQKVKISDGTRLWALDGQPLCTSSGYQLGLRLFSGNTGSAIAVWEDHSSSEYNYPYICANRIAPDGSTQWGASDTNGLLVQGLDEAMYYEGMDACSDGTGGIFVGWRDLRNYSSNWFEVDVYGQHVNASGELLWGNNKEGHPFWYGAHSTNETNTPTMIPGGAGGSGQAVIAVWHATSESYNPAMNITAQKVQDSSSAIIPKLLSITPSSGNPDSKVTILGYHLTPRGTFSQAGIFFNGTSASYDIWSDTRIVGYVTGGTQGPVNVTVQNSRGTSNALSFNILLPAPYLSGVSPIKGISGSEFSLLGTYFGTTQSVANGRALMRNGTDWVELSIKSWSYTKVDTYVPANQPEGATEVKIVTDKGSSSTKWFTVNSSATATPTANPQVTQTPTPTLTATFTPTVNNDACPDDPQKTEPGICGCGIPDVDQNKDGIIDCGSIKAFSTSLTPMIGLMNTSKKSLWLLMQKPAAGKSTYEVVIKGKSKTVTYKTSKNPFFSSKLKPGKYSVRFRIIQKIGGKTLKSKFSAWKSFVIS</sequence>
<evidence type="ECO:0000313" key="3">
    <source>
        <dbReference type="EMBL" id="NMC64278.1"/>
    </source>
</evidence>
<feature type="domain" description="IPT/TIG" evidence="2">
    <location>
        <begin position="533"/>
        <end position="612"/>
    </location>
</feature>
<feature type="chain" id="PRO_5031490646" description="IPT/TIG domain-containing protein" evidence="1">
    <location>
        <begin position="25"/>
        <end position="865"/>
    </location>
</feature>
<keyword evidence="1" id="KW-0732">Signal</keyword>
<comment type="caution">
    <text evidence="3">The sequence shown here is derived from an EMBL/GenBank/DDBJ whole genome shotgun (WGS) entry which is preliminary data.</text>
</comment>
<dbReference type="Proteomes" id="UP000524246">
    <property type="component" value="Unassembled WGS sequence"/>
</dbReference>
<dbReference type="InterPro" id="IPR002909">
    <property type="entry name" value="IPT_dom"/>
</dbReference>
<accession>A0A7X9FUU2</accession>
<evidence type="ECO:0000259" key="2">
    <source>
        <dbReference type="Pfam" id="PF01833"/>
    </source>
</evidence>
<reference evidence="3 4" key="1">
    <citation type="journal article" date="2020" name="Biotechnol. Biofuels">
        <title>New insights from the biogas microbiome by comprehensive genome-resolved metagenomics of nearly 1600 species originating from multiple anaerobic digesters.</title>
        <authorList>
            <person name="Campanaro S."/>
            <person name="Treu L."/>
            <person name="Rodriguez-R L.M."/>
            <person name="Kovalovszki A."/>
            <person name="Ziels R.M."/>
            <person name="Maus I."/>
            <person name="Zhu X."/>
            <person name="Kougias P.G."/>
            <person name="Basile A."/>
            <person name="Luo G."/>
            <person name="Schluter A."/>
            <person name="Konstantinidis K.T."/>
            <person name="Angelidaki I."/>
        </authorList>
    </citation>
    <scope>NUCLEOTIDE SEQUENCE [LARGE SCALE GENOMIC DNA]</scope>
    <source>
        <strain evidence="3">AS27yjCOA_65</strain>
    </source>
</reference>
<dbReference type="SUPFAM" id="SSF81296">
    <property type="entry name" value="E set domains"/>
    <property type="match status" value="2"/>
</dbReference>
<evidence type="ECO:0000256" key="1">
    <source>
        <dbReference type="SAM" id="SignalP"/>
    </source>
</evidence>
<name>A0A7X9FUU2_9DELT</name>
<dbReference type="AlphaFoldDB" id="A0A7X9FUU2"/>
<dbReference type="EMBL" id="JAAZON010000636">
    <property type="protein sequence ID" value="NMC64278.1"/>
    <property type="molecule type" value="Genomic_DNA"/>
</dbReference>
<dbReference type="Pfam" id="PF01833">
    <property type="entry name" value="TIG"/>
    <property type="match status" value="1"/>
</dbReference>
<gene>
    <name evidence="3" type="ORF">GYA55_14030</name>
</gene>
<dbReference type="InterPro" id="IPR014756">
    <property type="entry name" value="Ig_E-set"/>
</dbReference>
<dbReference type="Gene3D" id="2.60.40.10">
    <property type="entry name" value="Immunoglobulins"/>
    <property type="match status" value="2"/>
</dbReference>
<dbReference type="InterPro" id="IPR013783">
    <property type="entry name" value="Ig-like_fold"/>
</dbReference>